<dbReference type="EMBL" id="JACDTY010000010">
    <property type="protein sequence ID" value="MBA1142703.1"/>
    <property type="molecule type" value="Genomic_DNA"/>
</dbReference>
<feature type="signal peptide" evidence="4">
    <location>
        <begin position="1"/>
        <end position="29"/>
    </location>
</feature>
<evidence type="ECO:0000313" key="6">
    <source>
        <dbReference type="Proteomes" id="UP000558284"/>
    </source>
</evidence>
<dbReference type="RefSeq" id="WP_181059736.1">
    <property type="nucleotide sequence ID" value="NZ_JACDTY010000010.1"/>
</dbReference>
<dbReference type="CDD" id="cd13585">
    <property type="entry name" value="PBP2_TMBP_like"/>
    <property type="match status" value="1"/>
</dbReference>
<accession>A0A838B954</accession>
<evidence type="ECO:0000256" key="2">
    <source>
        <dbReference type="ARBA" id="ARBA00008520"/>
    </source>
</evidence>
<evidence type="ECO:0000256" key="4">
    <source>
        <dbReference type="SAM" id="SignalP"/>
    </source>
</evidence>
<dbReference type="PANTHER" id="PTHR43649">
    <property type="entry name" value="ARABINOSE-BINDING PROTEIN-RELATED"/>
    <property type="match status" value="1"/>
</dbReference>
<feature type="chain" id="PRO_5032435637" evidence="4">
    <location>
        <begin position="30"/>
        <end position="460"/>
    </location>
</feature>
<dbReference type="InterPro" id="IPR006059">
    <property type="entry name" value="SBP"/>
</dbReference>
<proteinExistence type="inferred from homology"/>
<gene>
    <name evidence="5" type="ORF">H0241_20990</name>
</gene>
<dbReference type="PANTHER" id="PTHR43649:SF12">
    <property type="entry name" value="DIACETYLCHITOBIOSE BINDING PROTEIN DASA"/>
    <property type="match status" value="1"/>
</dbReference>
<keyword evidence="3" id="KW-0574">Periplasm</keyword>
<evidence type="ECO:0000256" key="1">
    <source>
        <dbReference type="ARBA" id="ARBA00004418"/>
    </source>
</evidence>
<dbReference type="Pfam" id="PF01547">
    <property type="entry name" value="SBP_bac_1"/>
    <property type="match status" value="1"/>
</dbReference>
<sequence>MLKPLIRGSAASGLLVLAALMWQITQAAAWDLQEASKPYSGQTIRMVGEALPPLEALKKMAPEFEKQTGIHVEVEMYEHSEAVNKVQLDLNSHRGRYDVIIQPHRELGKFATNNHLVEIAKMMADPALRDPTFEPEKQLYQTAWHEISWYEGKEYGFPFTVLNMFMWYRSDLLADPKEQAGFKAKYGYDLAPAKDWKQYRDIAEWFYRPDQGFYGTALEGKRHEALWYEWLNFLYSFGGDVLDVKSGSACGPVIVNSPKAVASLEYYKSLLQFSPPDSLNYFWDDVMALMQQAKVAELIMWNDATYAVSVDTTASTVVGKVGFDLVPQGDGGKIGQVEGWTYLIPVYSKNQQAAFLFVQWMMGYDRQLEQHLNGGASGRPDVYASPEVQKLPYAKASMEANEHAVPKATLPQSAEMTDILVRELSSYLAGEKEAQAALDTAATDISTLLGSCAPMTYPAR</sequence>
<keyword evidence="6" id="KW-1185">Reference proteome</keyword>
<name>A0A838B954_9HYPH</name>
<dbReference type="AlphaFoldDB" id="A0A838B954"/>
<organism evidence="5 6">
    <name type="scientific">Mesorhizobium neociceri</name>
    <dbReference type="NCBI Taxonomy" id="1307853"/>
    <lineage>
        <taxon>Bacteria</taxon>
        <taxon>Pseudomonadati</taxon>
        <taxon>Pseudomonadota</taxon>
        <taxon>Alphaproteobacteria</taxon>
        <taxon>Hyphomicrobiales</taxon>
        <taxon>Phyllobacteriaceae</taxon>
        <taxon>Mesorhizobium</taxon>
    </lineage>
</organism>
<reference evidence="5 6" key="1">
    <citation type="submission" date="2020-07" db="EMBL/GenBank/DDBJ databases">
        <title>Definition of the novel symbiovar canariense within Mesorhizobium novociceri, a new species of genus Mesorhizobium nodulating Cicer canariense in the Caldera de Taburiente National Park (La Palma, Canary Islands).</title>
        <authorList>
            <person name="Leon-Barrios M."/>
            <person name="Perez-Yepez J."/>
            <person name="Flores-Felix J.D."/>
            <person name="Ramirez-Baena M.H."/>
            <person name="Pulido-Suarez L."/>
            <person name="Igual J.M."/>
            <person name="Velazquez E."/>
            <person name="Peix A."/>
        </authorList>
    </citation>
    <scope>NUCLEOTIDE SEQUENCE [LARGE SCALE GENOMIC DNA]</scope>
    <source>
        <strain evidence="5 6">CCANP35</strain>
    </source>
</reference>
<dbReference type="Proteomes" id="UP000558284">
    <property type="component" value="Unassembled WGS sequence"/>
</dbReference>
<dbReference type="SUPFAM" id="SSF53850">
    <property type="entry name" value="Periplasmic binding protein-like II"/>
    <property type="match status" value="1"/>
</dbReference>
<evidence type="ECO:0000256" key="3">
    <source>
        <dbReference type="ARBA" id="ARBA00022764"/>
    </source>
</evidence>
<dbReference type="GO" id="GO:0042597">
    <property type="term" value="C:periplasmic space"/>
    <property type="evidence" value="ECO:0007669"/>
    <property type="project" value="UniProtKB-SubCell"/>
</dbReference>
<comment type="similarity">
    <text evidence="2">Belongs to the bacterial solute-binding protein 1 family.</text>
</comment>
<dbReference type="InterPro" id="IPR050490">
    <property type="entry name" value="Bact_solute-bd_prot1"/>
</dbReference>
<evidence type="ECO:0000313" key="5">
    <source>
        <dbReference type="EMBL" id="MBA1142703.1"/>
    </source>
</evidence>
<keyword evidence="4" id="KW-0732">Signal</keyword>
<dbReference type="Gene3D" id="3.40.190.10">
    <property type="entry name" value="Periplasmic binding protein-like II"/>
    <property type="match status" value="2"/>
</dbReference>
<comment type="caution">
    <text evidence="5">The sequence shown here is derived from an EMBL/GenBank/DDBJ whole genome shotgun (WGS) entry which is preliminary data.</text>
</comment>
<protein>
    <submittedName>
        <fullName evidence="5">Sugar ABC transporter substrate-binding protein</fullName>
    </submittedName>
</protein>
<comment type="subcellular location">
    <subcellularLocation>
        <location evidence="1">Periplasm</location>
    </subcellularLocation>
</comment>